<comment type="similarity">
    <text evidence="3">Belongs to the catalase family.</text>
</comment>
<sequence length="528" mass="59520">MKLPKLYKGFSVSLTILAIASIVIFANVSHAQSPVESTSTTILTRDNGAPVGDNQNSQVAGDSGPVLLQDTHLVEKLARFDRERIPERVVHARGIGVHGEFVSSADLSDITVAAPFEQAGKETPVFVRFSSVINSKGSPETIRDPRGFATKFYTEQGNWDIVGNNLPVFFIRDAIKFPDLIHSLKPSPITHKQDPNRFFDFFSNVPESTHMLTRLYSDFGTPKNYREMNGSSVNVHKFVNDRGEFKYVKFTWKSNQGEHNYTAQEAQDMQATDFNAYTTDLYDNIAQGNYPSWDLYIQTIDPSDINNFAFNPLDDTKDWYPEEIPEQKVGTMTLNRIPDNFFQETEQSAFAPSNMIPGVEASEDRMLQGRLFSYADTHRHRLGVNNQMLPINRPRIDVVNGNQDGFGNIFNTTSDVNYQPSRREGSFSEMEAARASQLPVSGTTQQQAIEKTLNFQQAGDFYRKLDEVNREHLISNLAGDLGKVEDKEIRTEMAAFFYKADRDYGTKLAQAVDLNLGEVQQRAAELEE</sequence>
<dbReference type="OrthoDB" id="9760293at2"/>
<dbReference type="EMBL" id="CAACVJ010000057">
    <property type="protein sequence ID" value="VEP12496.1"/>
    <property type="molecule type" value="Genomic_DNA"/>
</dbReference>
<dbReference type="SMART" id="SM01060">
    <property type="entry name" value="Catalase"/>
    <property type="match status" value="1"/>
</dbReference>
<keyword evidence="10" id="KW-0376">Hydrogen peroxide</keyword>
<keyword evidence="6 12" id="KW-0349">Heme</keyword>
<evidence type="ECO:0000256" key="8">
    <source>
        <dbReference type="ARBA" id="ARBA00023002"/>
    </source>
</evidence>
<dbReference type="GO" id="GO:0004096">
    <property type="term" value="F:catalase activity"/>
    <property type="evidence" value="ECO:0007669"/>
    <property type="project" value="UniProtKB-EC"/>
</dbReference>
<evidence type="ECO:0000256" key="3">
    <source>
        <dbReference type="ARBA" id="ARBA00005329"/>
    </source>
</evidence>
<evidence type="ECO:0000256" key="2">
    <source>
        <dbReference type="ARBA" id="ARBA00002974"/>
    </source>
</evidence>
<accession>A0A563VM19</accession>
<evidence type="ECO:0000256" key="1">
    <source>
        <dbReference type="ARBA" id="ARBA00001971"/>
    </source>
</evidence>
<reference evidence="15 16" key="1">
    <citation type="submission" date="2019-01" db="EMBL/GenBank/DDBJ databases">
        <authorList>
            <person name="Brito A."/>
        </authorList>
    </citation>
    <scope>NUCLEOTIDE SEQUENCE [LARGE SCALE GENOMIC DNA]</scope>
    <source>
        <strain evidence="15">1</strain>
    </source>
</reference>
<dbReference type="InterPro" id="IPR020835">
    <property type="entry name" value="Catalase_sf"/>
</dbReference>
<proteinExistence type="inferred from homology"/>
<dbReference type="CDD" id="cd08154">
    <property type="entry name" value="catalase_clade_1"/>
    <property type="match status" value="1"/>
</dbReference>
<dbReference type="GO" id="GO:0046872">
    <property type="term" value="F:metal ion binding"/>
    <property type="evidence" value="ECO:0007669"/>
    <property type="project" value="UniProtKB-KW"/>
</dbReference>
<dbReference type="GO" id="GO:0042744">
    <property type="term" value="P:hydrogen peroxide catabolic process"/>
    <property type="evidence" value="ECO:0007669"/>
    <property type="project" value="UniProtKB-KW"/>
</dbReference>
<protein>
    <recommendedName>
        <fullName evidence="4">catalase</fullName>
        <ecNumber evidence="4">1.11.1.6</ecNumber>
    </recommendedName>
</protein>
<gene>
    <name evidence="15" type="ORF">H1P_150060</name>
</gene>
<name>A0A563VM19_9CYAN</name>
<feature type="active site" evidence="11">
    <location>
        <position position="91"/>
    </location>
</feature>
<evidence type="ECO:0000256" key="7">
    <source>
        <dbReference type="ARBA" id="ARBA00022723"/>
    </source>
</evidence>
<dbReference type="InterPro" id="IPR010582">
    <property type="entry name" value="Catalase_immune_responsive"/>
</dbReference>
<evidence type="ECO:0000256" key="4">
    <source>
        <dbReference type="ARBA" id="ARBA00012314"/>
    </source>
</evidence>
<evidence type="ECO:0000313" key="15">
    <source>
        <dbReference type="EMBL" id="VEP12496.1"/>
    </source>
</evidence>
<keyword evidence="8 15" id="KW-0560">Oxidoreductase</keyword>
<keyword evidence="9 12" id="KW-0408">Iron</keyword>
<dbReference type="InterPro" id="IPR024711">
    <property type="entry name" value="Catalase_clade1/3"/>
</dbReference>
<dbReference type="GO" id="GO:0042542">
    <property type="term" value="P:response to hydrogen peroxide"/>
    <property type="evidence" value="ECO:0007669"/>
    <property type="project" value="TreeGrafter"/>
</dbReference>
<evidence type="ECO:0000256" key="5">
    <source>
        <dbReference type="ARBA" id="ARBA00022559"/>
    </source>
</evidence>
<dbReference type="GO" id="GO:0020037">
    <property type="term" value="F:heme binding"/>
    <property type="evidence" value="ECO:0007669"/>
    <property type="project" value="InterPro"/>
</dbReference>
<dbReference type="Pfam" id="PF06628">
    <property type="entry name" value="Catalase-rel"/>
    <property type="match status" value="1"/>
</dbReference>
<evidence type="ECO:0000256" key="13">
    <source>
        <dbReference type="SAM" id="SignalP"/>
    </source>
</evidence>
<feature type="binding site" description="axial binding residue" evidence="12">
    <location>
        <position position="374"/>
    </location>
    <ligand>
        <name>heme</name>
        <dbReference type="ChEBI" id="CHEBI:30413"/>
    </ligand>
    <ligandPart>
        <name>Fe</name>
        <dbReference type="ChEBI" id="CHEBI:18248"/>
    </ligandPart>
</feature>
<organism evidence="15 16">
    <name type="scientific">Hyella patelloides LEGE 07179</name>
    <dbReference type="NCBI Taxonomy" id="945734"/>
    <lineage>
        <taxon>Bacteria</taxon>
        <taxon>Bacillati</taxon>
        <taxon>Cyanobacteriota</taxon>
        <taxon>Cyanophyceae</taxon>
        <taxon>Pleurocapsales</taxon>
        <taxon>Hyellaceae</taxon>
        <taxon>Hyella</taxon>
    </lineage>
</organism>
<feature type="signal peptide" evidence="13">
    <location>
        <begin position="1"/>
        <end position="31"/>
    </location>
</feature>
<dbReference type="PROSITE" id="PS51402">
    <property type="entry name" value="CATALASE_3"/>
    <property type="match status" value="1"/>
</dbReference>
<dbReference type="SUPFAM" id="SSF56634">
    <property type="entry name" value="Heme-dependent catalase-like"/>
    <property type="match status" value="1"/>
</dbReference>
<evidence type="ECO:0000256" key="6">
    <source>
        <dbReference type="ARBA" id="ARBA00022617"/>
    </source>
</evidence>
<keyword evidence="13" id="KW-0732">Signal</keyword>
<dbReference type="PANTHER" id="PTHR11465">
    <property type="entry name" value="CATALASE"/>
    <property type="match status" value="1"/>
</dbReference>
<dbReference type="GO" id="GO:0005737">
    <property type="term" value="C:cytoplasm"/>
    <property type="evidence" value="ECO:0007669"/>
    <property type="project" value="TreeGrafter"/>
</dbReference>
<dbReference type="Gene3D" id="2.40.180.10">
    <property type="entry name" value="Catalase core domain"/>
    <property type="match status" value="1"/>
</dbReference>
<dbReference type="PIRSF" id="PIRSF038928">
    <property type="entry name" value="Catalase_clade1-3"/>
    <property type="match status" value="1"/>
</dbReference>
<dbReference type="PRINTS" id="PR00067">
    <property type="entry name" value="CATALASE"/>
</dbReference>
<evidence type="ECO:0000313" key="16">
    <source>
        <dbReference type="Proteomes" id="UP000320055"/>
    </source>
</evidence>
<dbReference type="InterPro" id="IPR011614">
    <property type="entry name" value="Catalase_core"/>
</dbReference>
<dbReference type="Proteomes" id="UP000320055">
    <property type="component" value="Unassembled WGS sequence"/>
</dbReference>
<dbReference type="InterPro" id="IPR018028">
    <property type="entry name" value="Catalase"/>
</dbReference>
<feature type="domain" description="Catalase core" evidence="14">
    <location>
        <begin position="44"/>
        <end position="427"/>
    </location>
</feature>
<keyword evidence="5 15" id="KW-0575">Peroxidase</keyword>
<dbReference type="EC" id="1.11.1.6" evidence="4"/>
<keyword evidence="16" id="KW-1185">Reference proteome</keyword>
<dbReference type="PROSITE" id="PS00437">
    <property type="entry name" value="CATALASE_1"/>
    <property type="match status" value="1"/>
</dbReference>
<evidence type="ECO:0000256" key="9">
    <source>
        <dbReference type="ARBA" id="ARBA00023004"/>
    </source>
</evidence>
<feature type="chain" id="PRO_5021836085" description="catalase" evidence="13">
    <location>
        <begin position="32"/>
        <end position="528"/>
    </location>
</feature>
<feature type="active site" evidence="11">
    <location>
        <position position="164"/>
    </location>
</feature>
<comment type="cofactor">
    <cofactor evidence="1 12">
        <name>heme</name>
        <dbReference type="ChEBI" id="CHEBI:30413"/>
    </cofactor>
</comment>
<dbReference type="PANTHER" id="PTHR11465:SF23">
    <property type="entry name" value="CATALASE-2"/>
    <property type="match status" value="1"/>
</dbReference>
<evidence type="ECO:0000259" key="14">
    <source>
        <dbReference type="SMART" id="SM01060"/>
    </source>
</evidence>
<dbReference type="RefSeq" id="WP_144864189.1">
    <property type="nucleotide sequence ID" value="NZ_LR213777.1"/>
</dbReference>
<dbReference type="InterPro" id="IPR002226">
    <property type="entry name" value="Catalase_haem_BS"/>
</dbReference>
<dbReference type="Pfam" id="PF00199">
    <property type="entry name" value="Catalase"/>
    <property type="match status" value="1"/>
</dbReference>
<evidence type="ECO:0000256" key="11">
    <source>
        <dbReference type="PIRSR" id="PIRSR038928-1"/>
    </source>
</evidence>
<comment type="function">
    <text evidence="2">Decomposes hydrogen peroxide into water and oxygen; serves to protect cells from the toxic effects of hydrogen peroxide.</text>
</comment>
<dbReference type="AlphaFoldDB" id="A0A563VM19"/>
<evidence type="ECO:0000256" key="12">
    <source>
        <dbReference type="PIRSR" id="PIRSR038928-2"/>
    </source>
</evidence>
<keyword evidence="7 12" id="KW-0479">Metal-binding</keyword>
<evidence type="ECO:0000256" key="10">
    <source>
        <dbReference type="ARBA" id="ARBA00023324"/>
    </source>
</evidence>